<keyword evidence="5" id="KW-0539">Nucleus</keyword>
<dbReference type="PANTHER" id="PTHR23003:SF62">
    <property type="entry name" value="SERINE_ARGININE (SR)-TYPE SHUTTLING MRNA BINDING PROTEIN NPL3"/>
    <property type="match status" value="1"/>
</dbReference>
<dbReference type="InterPro" id="IPR050374">
    <property type="entry name" value="RRT5_SRSF_SR"/>
</dbReference>
<evidence type="ECO:0000313" key="7">
    <source>
        <dbReference type="EMBL" id="PWZ23994.1"/>
    </source>
</evidence>
<dbReference type="PANTHER" id="PTHR23003">
    <property type="entry name" value="RNA RECOGNITION MOTIF RRM DOMAIN CONTAINING PROTEIN"/>
    <property type="match status" value="1"/>
</dbReference>
<keyword evidence="4" id="KW-0694">RNA-binding</keyword>
<keyword evidence="2" id="KW-0507">mRNA processing</keyword>
<dbReference type="AlphaFoldDB" id="A0A3L6ESE7"/>
<comment type="caution">
    <text evidence="7">The sequence shown here is derived from an EMBL/GenBank/DDBJ whole genome shotgun (WGS) entry which is preliminary data.</text>
</comment>
<sequence length="130" mass="14512">MDLLVGHICTVGIVDYTNYYDMKYVIKKLDDTEFRSAFGLAYIRVKEYNVKRGRSYSRSRSPSRSYSKSRSLRSPARSKSPNVSPANGEAASPKKQSPNRSPSGSRSLDLLMANTAELTTISQNLQAKPE</sequence>
<evidence type="ECO:0000256" key="5">
    <source>
        <dbReference type="ARBA" id="ARBA00023242"/>
    </source>
</evidence>
<evidence type="ECO:0000256" key="2">
    <source>
        <dbReference type="ARBA" id="ARBA00022664"/>
    </source>
</evidence>
<dbReference type="EMBL" id="NCVQ01000006">
    <property type="protein sequence ID" value="PWZ23994.1"/>
    <property type="molecule type" value="Genomic_DNA"/>
</dbReference>
<evidence type="ECO:0000256" key="6">
    <source>
        <dbReference type="SAM" id="MobiDB-lite"/>
    </source>
</evidence>
<organism evidence="7 8">
    <name type="scientific">Zea mays</name>
    <name type="common">Maize</name>
    <dbReference type="NCBI Taxonomy" id="4577"/>
    <lineage>
        <taxon>Eukaryota</taxon>
        <taxon>Viridiplantae</taxon>
        <taxon>Streptophyta</taxon>
        <taxon>Embryophyta</taxon>
        <taxon>Tracheophyta</taxon>
        <taxon>Spermatophyta</taxon>
        <taxon>Magnoliopsida</taxon>
        <taxon>Liliopsida</taxon>
        <taxon>Poales</taxon>
        <taxon>Poaceae</taxon>
        <taxon>PACMAD clade</taxon>
        <taxon>Panicoideae</taxon>
        <taxon>Andropogonodae</taxon>
        <taxon>Andropogoneae</taxon>
        <taxon>Tripsacinae</taxon>
        <taxon>Zea</taxon>
    </lineage>
</organism>
<comment type="subcellular location">
    <subcellularLocation>
        <location evidence="1">Nucleus</location>
    </subcellularLocation>
</comment>
<evidence type="ECO:0000256" key="1">
    <source>
        <dbReference type="ARBA" id="ARBA00004123"/>
    </source>
</evidence>
<dbReference type="GO" id="GO:0005634">
    <property type="term" value="C:nucleus"/>
    <property type="evidence" value="ECO:0007669"/>
    <property type="project" value="UniProtKB-SubCell"/>
</dbReference>
<dbReference type="Proteomes" id="UP000251960">
    <property type="component" value="Chromosome 5"/>
</dbReference>
<feature type="compositionally biased region" description="Polar residues" evidence="6">
    <location>
        <begin position="94"/>
        <end position="106"/>
    </location>
</feature>
<dbReference type="GO" id="GO:0003723">
    <property type="term" value="F:RNA binding"/>
    <property type="evidence" value="ECO:0007669"/>
    <property type="project" value="UniProtKB-KW"/>
</dbReference>
<feature type="compositionally biased region" description="Low complexity" evidence="6">
    <location>
        <begin position="58"/>
        <end position="75"/>
    </location>
</feature>
<reference evidence="7 8" key="1">
    <citation type="journal article" date="2018" name="Nat. Genet.">
        <title>Extensive intraspecific gene order and gene structural variations between Mo17 and other maize genomes.</title>
        <authorList>
            <person name="Sun S."/>
            <person name="Zhou Y."/>
            <person name="Chen J."/>
            <person name="Shi J."/>
            <person name="Zhao H."/>
            <person name="Zhao H."/>
            <person name="Song W."/>
            <person name="Zhang M."/>
            <person name="Cui Y."/>
            <person name="Dong X."/>
            <person name="Liu H."/>
            <person name="Ma X."/>
            <person name="Jiao Y."/>
            <person name="Wang B."/>
            <person name="Wei X."/>
            <person name="Stein J.C."/>
            <person name="Glaubitz J.C."/>
            <person name="Lu F."/>
            <person name="Yu G."/>
            <person name="Liang C."/>
            <person name="Fengler K."/>
            <person name="Li B."/>
            <person name="Rafalski A."/>
            <person name="Schnable P.S."/>
            <person name="Ware D.H."/>
            <person name="Buckler E.S."/>
            <person name="Lai J."/>
        </authorList>
    </citation>
    <scope>NUCLEOTIDE SEQUENCE [LARGE SCALE GENOMIC DNA]</scope>
    <source>
        <strain evidence="8">cv. Missouri 17</strain>
        <tissue evidence="7">Seedling</tissue>
    </source>
</reference>
<name>A0A3L6ESE7_MAIZE</name>
<keyword evidence="3" id="KW-0677">Repeat</keyword>
<evidence type="ECO:0000256" key="4">
    <source>
        <dbReference type="ARBA" id="ARBA00022884"/>
    </source>
</evidence>
<feature type="region of interest" description="Disordered" evidence="6">
    <location>
        <begin position="52"/>
        <end position="113"/>
    </location>
</feature>
<dbReference type="GO" id="GO:0006397">
    <property type="term" value="P:mRNA processing"/>
    <property type="evidence" value="ECO:0007669"/>
    <property type="project" value="UniProtKB-KW"/>
</dbReference>
<accession>A0A3L6ESE7</accession>
<proteinExistence type="predicted"/>
<evidence type="ECO:0000313" key="8">
    <source>
        <dbReference type="Proteomes" id="UP000251960"/>
    </source>
</evidence>
<protein>
    <submittedName>
        <fullName evidence="7">Serine/arginine-rich-splicing factor SR34</fullName>
    </submittedName>
</protein>
<gene>
    <name evidence="7" type="primary">SR34_0</name>
    <name evidence="7" type="ORF">Zm00014a_014230</name>
</gene>
<evidence type="ECO:0000256" key="3">
    <source>
        <dbReference type="ARBA" id="ARBA00022737"/>
    </source>
</evidence>